<evidence type="ECO:0000313" key="2">
    <source>
        <dbReference type="Proteomes" id="UP000389128"/>
    </source>
</evidence>
<reference evidence="1 2" key="1">
    <citation type="submission" date="2019-01" db="EMBL/GenBank/DDBJ databases">
        <title>Zoogloea oleivorans genome sequencing and assembly.</title>
        <authorList>
            <person name="Tancsics A."/>
            <person name="Farkas M."/>
            <person name="Kriszt B."/>
            <person name="Maroti G."/>
            <person name="Horvath B."/>
        </authorList>
    </citation>
    <scope>NUCLEOTIDE SEQUENCE [LARGE SCALE GENOMIC DNA]</scope>
    <source>
        <strain evidence="1 2">Buc</strain>
    </source>
</reference>
<keyword evidence="2" id="KW-1185">Reference proteome</keyword>
<evidence type="ECO:0000313" key="1">
    <source>
        <dbReference type="EMBL" id="TYC51159.1"/>
    </source>
</evidence>
<name>A0A6C2CC87_9RHOO</name>
<comment type="caution">
    <text evidence="1">The sequence shown here is derived from an EMBL/GenBank/DDBJ whole genome shotgun (WGS) entry which is preliminary data.</text>
</comment>
<protein>
    <submittedName>
        <fullName evidence="1">Uncharacterized protein</fullName>
    </submittedName>
</protein>
<accession>A0A6C2CC87</accession>
<gene>
    <name evidence="1" type="ORF">ETQ85_24575</name>
</gene>
<sequence length="489" mass="53238">MARTDEAPGLSAEAAFEAFARDCPVAERQQALTTLIRAKLIPKKADDSRFQSGFRALVTATTDQALPAQERLLALAEVVRAAQVVKRLQAGLATALAPAFTESLPPLQALKEADDRLNVARACGLFEAPWLKAYLARSIAEEEQGENARLELATGLLRQSDSIASMLTSIANPLREVHPETEAPGDSLARRLTRILAALRGVIPASELEAGDAVGQALHQLVSVPFRAVGRPQNEKVQTELAKEVMLLTHEVLRTRFSVATDPAMFQAVSYCRQLLGGGSWPSALQDCLSLLIKDIREALILLGRQGVRDQQLLAQLDMLSNFPQRAQAIAREIAERHPEMDEDTRHWLTHGRLPVRRESSNTAQETAAREADESIGLALHAAKEARQAMEGIRNPLMATLDIYEQGLVAVTSDCFTRLEALALQVEAAAHHRGLALYGTPGEQVDFAPKLFTQIGATDRQKVILKQPAVVRVRKDGSVGDVVVKGLVE</sequence>
<dbReference type="EMBL" id="SDKK01000043">
    <property type="protein sequence ID" value="TYC51159.1"/>
    <property type="molecule type" value="Genomic_DNA"/>
</dbReference>
<organism evidence="1 2">
    <name type="scientific">Zoogloea oleivorans</name>
    <dbReference type="NCBI Taxonomy" id="1552750"/>
    <lineage>
        <taxon>Bacteria</taxon>
        <taxon>Pseudomonadati</taxon>
        <taxon>Pseudomonadota</taxon>
        <taxon>Betaproteobacteria</taxon>
        <taxon>Rhodocyclales</taxon>
        <taxon>Zoogloeaceae</taxon>
        <taxon>Zoogloea</taxon>
    </lineage>
</organism>
<proteinExistence type="predicted"/>
<dbReference type="AlphaFoldDB" id="A0A6C2CC87"/>
<dbReference type="Proteomes" id="UP000389128">
    <property type="component" value="Unassembled WGS sequence"/>
</dbReference>